<proteinExistence type="predicted"/>
<dbReference type="PROSITE" id="PS00062">
    <property type="entry name" value="ALDOKETO_REDUCTASE_2"/>
    <property type="match status" value="1"/>
</dbReference>
<dbReference type="CDD" id="cd19075">
    <property type="entry name" value="AKR_AKR7A1-5"/>
    <property type="match status" value="1"/>
</dbReference>
<evidence type="ECO:0000256" key="1">
    <source>
        <dbReference type="ARBA" id="ARBA00023002"/>
    </source>
</evidence>
<dbReference type="Pfam" id="PF00248">
    <property type="entry name" value="Aldo_ket_red"/>
    <property type="match status" value="1"/>
</dbReference>
<dbReference type="InterPro" id="IPR018170">
    <property type="entry name" value="Aldo/ket_reductase_CS"/>
</dbReference>
<dbReference type="EMBL" id="PDLN01000015">
    <property type="protein sequence ID" value="RDW65583.1"/>
    <property type="molecule type" value="Genomic_DNA"/>
</dbReference>
<feature type="domain" description="NADP-dependent oxidoreductase" evidence="2">
    <location>
        <begin position="30"/>
        <end position="318"/>
    </location>
</feature>
<dbReference type="PANTHER" id="PTHR43364">
    <property type="entry name" value="NADH-SPECIFIC METHYLGLYOXAL REDUCTASE-RELATED"/>
    <property type="match status" value="1"/>
</dbReference>
<dbReference type="AlphaFoldDB" id="A0A3D8QUQ1"/>
<comment type="caution">
    <text evidence="3">The sequence shown here is derived from an EMBL/GenBank/DDBJ whole genome shotgun (WGS) entry which is preliminary data.</text>
</comment>
<dbReference type="Proteomes" id="UP000256328">
    <property type="component" value="Unassembled WGS sequence"/>
</dbReference>
<sequence>MTWPRCLMLYELFTIPQLGTMSTSTPTPIFGCASVGFNFITKESVEELLSTVKNNGIKRIDTAGRYPPTSPGASECLLGEAGATDLGFQIDTKVLVLATAAGSLSAENIAQSVQRSFDRLRIQQINTLYCHMPDPETPLLEQAKALNEQYEQGRFKQLGVSNFSVPMMKEFFDICTEHNFVKPSVYQGQYNLLRRGDEQELIPFLRANGCAYVAFSPLGGGFLTGRCTAGIIENTRFAGDNPMSRAVRAWYDKPQMHGTIKKLEELLTGSEISMPEAALRWLFHHSMLREPDSVLLGASKAQQIETNMRQIAKGPLPDAIVVGLGSLWADVEGCAP</sequence>
<reference evidence="3 4" key="1">
    <citation type="journal article" date="2018" name="IMA Fungus">
        <title>IMA Genome-F 9: Draft genome sequence of Annulohypoxylon stygium, Aspergillus mulundensis, Berkeleyomyces basicola (syn. Thielaviopsis basicola), Ceratocystis smalleyi, two Cercospora beticola strains, Coleophoma cylindrospora, Fusarium fracticaudum, Phialophora cf. hyalina, and Morchella septimelata.</title>
        <authorList>
            <person name="Wingfield B.D."/>
            <person name="Bills G.F."/>
            <person name="Dong Y."/>
            <person name="Huang W."/>
            <person name="Nel W.J."/>
            <person name="Swalarsk-Parry B.S."/>
            <person name="Vaghefi N."/>
            <person name="Wilken P.M."/>
            <person name="An Z."/>
            <person name="de Beer Z.W."/>
            <person name="De Vos L."/>
            <person name="Chen L."/>
            <person name="Duong T.A."/>
            <person name="Gao Y."/>
            <person name="Hammerbacher A."/>
            <person name="Kikkert J.R."/>
            <person name="Li Y."/>
            <person name="Li H."/>
            <person name="Li K."/>
            <person name="Li Q."/>
            <person name="Liu X."/>
            <person name="Ma X."/>
            <person name="Naidoo K."/>
            <person name="Pethybridge S.J."/>
            <person name="Sun J."/>
            <person name="Steenkamp E.T."/>
            <person name="van der Nest M.A."/>
            <person name="van Wyk S."/>
            <person name="Wingfield M.J."/>
            <person name="Xiong C."/>
            <person name="Yue Q."/>
            <person name="Zhang X."/>
        </authorList>
    </citation>
    <scope>NUCLEOTIDE SEQUENCE [LARGE SCALE GENOMIC DNA]</scope>
    <source>
        <strain evidence="3 4">BP5796</strain>
    </source>
</reference>
<dbReference type="SUPFAM" id="SSF51430">
    <property type="entry name" value="NAD(P)-linked oxidoreductase"/>
    <property type="match status" value="1"/>
</dbReference>
<protein>
    <recommendedName>
        <fullName evidence="2">NADP-dependent oxidoreductase domain-containing protein</fullName>
    </recommendedName>
</protein>
<keyword evidence="4" id="KW-1185">Reference proteome</keyword>
<evidence type="ECO:0000313" key="4">
    <source>
        <dbReference type="Proteomes" id="UP000256328"/>
    </source>
</evidence>
<dbReference type="OrthoDB" id="48988at2759"/>
<evidence type="ECO:0000259" key="2">
    <source>
        <dbReference type="Pfam" id="PF00248"/>
    </source>
</evidence>
<dbReference type="InterPro" id="IPR050523">
    <property type="entry name" value="AKR_Detox_Biosynth"/>
</dbReference>
<evidence type="ECO:0000313" key="3">
    <source>
        <dbReference type="EMBL" id="RDW65583.1"/>
    </source>
</evidence>
<keyword evidence="1" id="KW-0560">Oxidoreductase</keyword>
<dbReference type="InterPro" id="IPR023210">
    <property type="entry name" value="NADP_OxRdtase_dom"/>
</dbReference>
<gene>
    <name evidence="3" type="ORF">BP5796_10275</name>
</gene>
<name>A0A3D8QUQ1_9HELO</name>
<dbReference type="PANTHER" id="PTHR43364:SF4">
    <property type="entry name" value="NAD(P)-LINKED OXIDOREDUCTASE SUPERFAMILY PROTEIN"/>
    <property type="match status" value="1"/>
</dbReference>
<accession>A0A3D8QUQ1</accession>
<dbReference type="Gene3D" id="3.20.20.100">
    <property type="entry name" value="NADP-dependent oxidoreductase domain"/>
    <property type="match status" value="1"/>
</dbReference>
<organism evidence="3 4">
    <name type="scientific">Coleophoma crateriformis</name>
    <dbReference type="NCBI Taxonomy" id="565419"/>
    <lineage>
        <taxon>Eukaryota</taxon>
        <taxon>Fungi</taxon>
        <taxon>Dikarya</taxon>
        <taxon>Ascomycota</taxon>
        <taxon>Pezizomycotina</taxon>
        <taxon>Leotiomycetes</taxon>
        <taxon>Helotiales</taxon>
        <taxon>Dermateaceae</taxon>
        <taxon>Coleophoma</taxon>
    </lineage>
</organism>
<dbReference type="GO" id="GO:0016491">
    <property type="term" value="F:oxidoreductase activity"/>
    <property type="evidence" value="ECO:0007669"/>
    <property type="project" value="UniProtKB-KW"/>
</dbReference>
<dbReference type="InterPro" id="IPR036812">
    <property type="entry name" value="NAD(P)_OxRdtase_dom_sf"/>
</dbReference>